<keyword evidence="2" id="KW-0496">Mitochondrion</keyword>
<sequence length="102" mass="12227">MGFPILGHLAFLFRSSEVYGGGRLLLSIDFVYLLLSIDTSLYFFFLFYSSMVILISYFSFFFHVFNHISWVKGFRSVKRQEFRRALILSLFVGQRFIFLFWF</sequence>
<feature type="transmembrane region" description="Helical" evidence="1">
    <location>
        <begin position="85"/>
        <end position="101"/>
    </location>
</feature>
<geneLocation type="mitochondrion" evidence="2"/>
<evidence type="ECO:0000256" key="1">
    <source>
        <dbReference type="SAM" id="Phobius"/>
    </source>
</evidence>
<accession>A0A8K1MH76</accession>
<gene>
    <name evidence="2" type="primary">orf102D</name>
</gene>
<feature type="transmembrane region" description="Helical" evidence="1">
    <location>
        <begin position="44"/>
        <end position="65"/>
    </location>
</feature>
<name>A0A8K1MH76_9PEZI</name>
<keyword evidence="1" id="KW-1133">Transmembrane helix</keyword>
<dbReference type="RefSeq" id="YP_010218634.1">
    <property type="nucleotide sequence ID" value="NC_058917.1"/>
</dbReference>
<keyword evidence="1" id="KW-0472">Membrane</keyword>
<dbReference type="AlphaFoldDB" id="A0A8K1MH76"/>
<protein>
    <submittedName>
        <fullName evidence="2">Uncharacterized protein</fullName>
    </submittedName>
</protein>
<evidence type="ECO:0000313" key="2">
    <source>
        <dbReference type="EMBL" id="UBU98371.1"/>
    </source>
</evidence>
<dbReference type="GeneID" id="68665314"/>
<keyword evidence="1" id="KW-0812">Transmembrane</keyword>
<dbReference type="EMBL" id="MW538937">
    <property type="protein sequence ID" value="UBU98371.1"/>
    <property type="molecule type" value="Genomic_DNA"/>
</dbReference>
<organism evidence="2">
    <name type="scientific">Morchella brunnea</name>
    <dbReference type="NCBI Taxonomy" id="1174671"/>
    <lineage>
        <taxon>Eukaryota</taxon>
        <taxon>Fungi</taxon>
        <taxon>Dikarya</taxon>
        <taxon>Ascomycota</taxon>
        <taxon>Pezizomycotina</taxon>
        <taxon>Pezizomycetes</taxon>
        <taxon>Pezizales</taxon>
        <taxon>Morchellaceae</taxon>
        <taxon>Morchella</taxon>
    </lineage>
</organism>
<proteinExistence type="predicted"/>
<reference evidence="2" key="1">
    <citation type="submission" date="2021-01" db="EMBL/GenBank/DDBJ databases">
        <authorList>
            <person name="Sun H.-H."/>
            <person name="Zhang S."/>
            <person name="Zhang Y.-J."/>
        </authorList>
    </citation>
    <scope>NUCLEOTIDE SEQUENCE</scope>
    <source>
        <strain evidence="2">CMM1</strain>
    </source>
</reference>